<dbReference type="AlphaFoldDB" id="A0AA88DM31"/>
<keyword evidence="3" id="KW-1185">Reference proteome</keyword>
<reference evidence="2" key="1">
    <citation type="submission" date="2023-07" db="EMBL/GenBank/DDBJ databases">
        <title>draft genome sequence of fig (Ficus carica).</title>
        <authorList>
            <person name="Takahashi T."/>
            <person name="Nishimura K."/>
        </authorList>
    </citation>
    <scope>NUCLEOTIDE SEQUENCE</scope>
</reference>
<dbReference type="Proteomes" id="UP001187192">
    <property type="component" value="Unassembled WGS sequence"/>
</dbReference>
<feature type="region of interest" description="Disordered" evidence="1">
    <location>
        <begin position="1"/>
        <end position="21"/>
    </location>
</feature>
<proteinExistence type="predicted"/>
<gene>
    <name evidence="2" type="ORF">TIFTF001_026935</name>
</gene>
<protein>
    <submittedName>
        <fullName evidence="2">Uncharacterized protein</fullName>
    </submittedName>
</protein>
<evidence type="ECO:0000256" key="1">
    <source>
        <dbReference type="SAM" id="MobiDB-lite"/>
    </source>
</evidence>
<name>A0AA88DM31_FICCA</name>
<comment type="caution">
    <text evidence="2">The sequence shown here is derived from an EMBL/GenBank/DDBJ whole genome shotgun (WGS) entry which is preliminary data.</text>
</comment>
<evidence type="ECO:0000313" key="2">
    <source>
        <dbReference type="EMBL" id="GMN57834.1"/>
    </source>
</evidence>
<organism evidence="2 3">
    <name type="scientific">Ficus carica</name>
    <name type="common">Common fig</name>
    <dbReference type="NCBI Taxonomy" id="3494"/>
    <lineage>
        <taxon>Eukaryota</taxon>
        <taxon>Viridiplantae</taxon>
        <taxon>Streptophyta</taxon>
        <taxon>Embryophyta</taxon>
        <taxon>Tracheophyta</taxon>
        <taxon>Spermatophyta</taxon>
        <taxon>Magnoliopsida</taxon>
        <taxon>eudicotyledons</taxon>
        <taxon>Gunneridae</taxon>
        <taxon>Pentapetalae</taxon>
        <taxon>rosids</taxon>
        <taxon>fabids</taxon>
        <taxon>Rosales</taxon>
        <taxon>Moraceae</taxon>
        <taxon>Ficeae</taxon>
        <taxon>Ficus</taxon>
    </lineage>
</organism>
<accession>A0AA88DM31</accession>
<sequence>MPKTISLPRELPPLPPFPRPQTYKSPSFPLISSVSDAERHHHRLLLSIVIIFASPSSEIGGGVR</sequence>
<evidence type="ECO:0000313" key="3">
    <source>
        <dbReference type="Proteomes" id="UP001187192"/>
    </source>
</evidence>
<feature type="compositionally biased region" description="Pro residues" evidence="1">
    <location>
        <begin position="10"/>
        <end position="19"/>
    </location>
</feature>
<dbReference type="EMBL" id="BTGU01000073">
    <property type="protein sequence ID" value="GMN57834.1"/>
    <property type="molecule type" value="Genomic_DNA"/>
</dbReference>